<evidence type="ECO:0000256" key="12">
    <source>
        <dbReference type="HAMAP-Rule" id="MF_01227"/>
    </source>
</evidence>
<dbReference type="SUPFAM" id="SSF52317">
    <property type="entry name" value="Class I glutamine amidotransferase-like"/>
    <property type="match status" value="1"/>
</dbReference>
<evidence type="ECO:0000256" key="7">
    <source>
        <dbReference type="ARBA" id="ARBA00022842"/>
    </source>
</evidence>
<dbReference type="FunFam" id="3.40.50.880:FF:000002">
    <property type="entry name" value="CTP synthase"/>
    <property type="match status" value="1"/>
</dbReference>
<feature type="binding site" evidence="12">
    <location>
        <begin position="14"/>
        <end position="19"/>
    </location>
    <ligand>
        <name>ATP</name>
        <dbReference type="ChEBI" id="CHEBI:30616"/>
    </ligand>
</feature>
<comment type="pathway">
    <text evidence="1 12">Pyrimidine metabolism; CTP biosynthesis via de novo pathway; CTP from UDP: step 2/2.</text>
</comment>
<evidence type="ECO:0000313" key="15">
    <source>
        <dbReference type="EMBL" id="SOD69192.1"/>
    </source>
</evidence>
<feature type="binding site" evidence="12">
    <location>
        <begin position="146"/>
        <end position="148"/>
    </location>
    <ligand>
        <name>CTP</name>
        <dbReference type="ChEBI" id="CHEBI:37563"/>
        <note>allosteric inhibitor</note>
    </ligand>
</feature>
<dbReference type="InterPro" id="IPR017926">
    <property type="entry name" value="GATASE"/>
</dbReference>
<evidence type="ECO:0000256" key="3">
    <source>
        <dbReference type="ARBA" id="ARBA00022598"/>
    </source>
</evidence>
<evidence type="ECO:0000256" key="6">
    <source>
        <dbReference type="ARBA" id="ARBA00022840"/>
    </source>
</evidence>
<evidence type="ECO:0000256" key="4">
    <source>
        <dbReference type="ARBA" id="ARBA00022723"/>
    </source>
</evidence>
<feature type="binding site" evidence="12">
    <location>
        <position position="351"/>
    </location>
    <ligand>
        <name>L-glutamine</name>
        <dbReference type="ChEBI" id="CHEBI:58359"/>
    </ligand>
</feature>
<feature type="active site" evidence="12">
    <location>
        <position position="517"/>
    </location>
</feature>
<dbReference type="InterPro" id="IPR017456">
    <property type="entry name" value="CTP_synthase_N"/>
</dbReference>
<keyword evidence="9 12" id="KW-0665">Pyrimidine biosynthesis</keyword>
<protein>
    <recommendedName>
        <fullName evidence="12">CTP synthase</fullName>
        <ecNumber evidence="12">6.3.4.2</ecNumber>
    </recommendedName>
    <alternativeName>
        <fullName evidence="12">Cytidine 5'-triphosphate synthase</fullName>
    </alternativeName>
    <alternativeName>
        <fullName evidence="12">Cytidine triphosphate synthetase</fullName>
        <shortName evidence="12">CTP synthetase</shortName>
        <shortName evidence="12">CTPS</shortName>
    </alternativeName>
    <alternativeName>
        <fullName evidence="12">UTP--ammonia ligase</fullName>
    </alternativeName>
</protein>
<dbReference type="Pfam" id="PF00117">
    <property type="entry name" value="GATase"/>
    <property type="match status" value="1"/>
</dbReference>
<gene>
    <name evidence="12" type="primary">pyrG</name>
    <name evidence="15" type="ORF">SAMN02746062_01562</name>
</gene>
<dbReference type="CDD" id="cd03113">
    <property type="entry name" value="CTPS_N"/>
    <property type="match status" value="1"/>
</dbReference>
<dbReference type="PANTHER" id="PTHR11550">
    <property type="entry name" value="CTP SYNTHASE"/>
    <property type="match status" value="1"/>
</dbReference>
<evidence type="ECO:0000313" key="16">
    <source>
        <dbReference type="Proteomes" id="UP000219669"/>
    </source>
</evidence>
<feature type="binding site" evidence="12">
    <location>
        <begin position="186"/>
        <end position="191"/>
    </location>
    <ligand>
        <name>UTP</name>
        <dbReference type="ChEBI" id="CHEBI:46398"/>
    </ligand>
</feature>
<comment type="caution">
    <text evidence="12">Lacks conserved residue(s) required for the propagation of feature annotation.</text>
</comment>
<organism evidence="15 16">
    <name type="scientific">Alysiella filiformis DSM 16848</name>
    <dbReference type="NCBI Taxonomy" id="1120981"/>
    <lineage>
        <taxon>Bacteria</taxon>
        <taxon>Pseudomonadati</taxon>
        <taxon>Pseudomonadota</taxon>
        <taxon>Betaproteobacteria</taxon>
        <taxon>Neisseriales</taxon>
        <taxon>Neisseriaceae</taxon>
        <taxon>Alysiella</taxon>
    </lineage>
</organism>
<dbReference type="EC" id="6.3.4.2" evidence="12"/>
<feature type="binding site" evidence="12">
    <location>
        <position position="222"/>
    </location>
    <ligand>
        <name>CTP</name>
        <dbReference type="ChEBI" id="CHEBI:37563"/>
        <note>allosteric inhibitor</note>
    </ligand>
</feature>
<evidence type="ECO:0000256" key="9">
    <source>
        <dbReference type="ARBA" id="ARBA00022975"/>
    </source>
</evidence>
<evidence type="ECO:0000256" key="1">
    <source>
        <dbReference type="ARBA" id="ARBA00005171"/>
    </source>
</evidence>
<keyword evidence="6 12" id="KW-0067">ATP-binding</keyword>
<feature type="binding site" evidence="12">
    <location>
        <position position="469"/>
    </location>
    <ligand>
        <name>L-glutamine</name>
        <dbReference type="ChEBI" id="CHEBI:58359"/>
    </ligand>
</feature>
<comment type="catalytic activity">
    <reaction evidence="12">
        <text>L-glutamine + H2O = L-glutamate + NH4(+)</text>
        <dbReference type="Rhea" id="RHEA:15889"/>
        <dbReference type="ChEBI" id="CHEBI:15377"/>
        <dbReference type="ChEBI" id="CHEBI:28938"/>
        <dbReference type="ChEBI" id="CHEBI:29985"/>
        <dbReference type="ChEBI" id="CHEBI:58359"/>
    </reaction>
</comment>
<dbReference type="PANTHER" id="PTHR11550:SF0">
    <property type="entry name" value="CTP SYNTHASE-RELATED"/>
    <property type="match status" value="1"/>
</dbReference>
<dbReference type="Gene3D" id="3.40.50.880">
    <property type="match status" value="1"/>
</dbReference>
<comment type="catalytic activity">
    <reaction evidence="10 12">
        <text>UTP + L-glutamine + ATP + H2O = CTP + L-glutamate + ADP + phosphate + 2 H(+)</text>
        <dbReference type="Rhea" id="RHEA:26426"/>
        <dbReference type="ChEBI" id="CHEBI:15377"/>
        <dbReference type="ChEBI" id="CHEBI:15378"/>
        <dbReference type="ChEBI" id="CHEBI:29985"/>
        <dbReference type="ChEBI" id="CHEBI:30616"/>
        <dbReference type="ChEBI" id="CHEBI:37563"/>
        <dbReference type="ChEBI" id="CHEBI:43474"/>
        <dbReference type="ChEBI" id="CHEBI:46398"/>
        <dbReference type="ChEBI" id="CHEBI:58359"/>
        <dbReference type="ChEBI" id="CHEBI:456216"/>
        <dbReference type="EC" id="6.3.4.2"/>
    </reaction>
</comment>
<dbReference type="Proteomes" id="UP000219669">
    <property type="component" value="Unassembled WGS sequence"/>
</dbReference>
<evidence type="ECO:0000259" key="14">
    <source>
        <dbReference type="Pfam" id="PF06418"/>
    </source>
</evidence>
<accession>A0A286EE58</accession>
<dbReference type="SUPFAM" id="SSF52540">
    <property type="entry name" value="P-loop containing nucleoside triphosphate hydrolases"/>
    <property type="match status" value="1"/>
</dbReference>
<comment type="similarity">
    <text evidence="2 12">Belongs to the CTP synthase family.</text>
</comment>
<feature type="domain" description="Glutamine amidotransferase" evidence="13">
    <location>
        <begin position="301"/>
        <end position="534"/>
    </location>
</feature>
<evidence type="ECO:0000256" key="2">
    <source>
        <dbReference type="ARBA" id="ARBA00007533"/>
    </source>
</evidence>
<dbReference type="GO" id="GO:0042802">
    <property type="term" value="F:identical protein binding"/>
    <property type="evidence" value="ECO:0007669"/>
    <property type="project" value="TreeGrafter"/>
</dbReference>
<dbReference type="RefSeq" id="WP_097114585.1">
    <property type="nucleotide sequence ID" value="NZ_CP083931.1"/>
</dbReference>
<dbReference type="InterPro" id="IPR029062">
    <property type="entry name" value="Class_I_gatase-like"/>
</dbReference>
<dbReference type="GO" id="GO:0097268">
    <property type="term" value="C:cytoophidium"/>
    <property type="evidence" value="ECO:0007669"/>
    <property type="project" value="UniProtKB-ARBA"/>
</dbReference>
<evidence type="ECO:0000259" key="13">
    <source>
        <dbReference type="Pfam" id="PF00117"/>
    </source>
</evidence>
<dbReference type="UniPathway" id="UPA00159">
    <property type="reaction ID" value="UER00277"/>
</dbReference>
<dbReference type="Gene3D" id="3.40.50.300">
    <property type="entry name" value="P-loop containing nucleotide triphosphate hydrolases"/>
    <property type="match status" value="1"/>
</dbReference>
<feature type="binding site" evidence="12">
    <location>
        <position position="240"/>
    </location>
    <ligand>
        <name>ATP</name>
        <dbReference type="ChEBI" id="CHEBI:30616"/>
    </ligand>
</feature>
<evidence type="ECO:0000256" key="5">
    <source>
        <dbReference type="ARBA" id="ARBA00022741"/>
    </source>
</evidence>
<dbReference type="Pfam" id="PF06418">
    <property type="entry name" value="CTP_synth_N"/>
    <property type="match status" value="1"/>
</dbReference>
<dbReference type="InterPro" id="IPR033828">
    <property type="entry name" value="GATase1_CTP_Synthase"/>
</dbReference>
<keyword evidence="3 12" id="KW-0436">Ligase</keyword>
<keyword evidence="16" id="KW-1185">Reference proteome</keyword>
<evidence type="ECO:0000256" key="11">
    <source>
        <dbReference type="ARBA" id="ARBA00059148"/>
    </source>
</evidence>
<dbReference type="PROSITE" id="PS51273">
    <property type="entry name" value="GATASE_TYPE_1"/>
    <property type="match status" value="1"/>
</dbReference>
<dbReference type="GO" id="GO:0003883">
    <property type="term" value="F:CTP synthase activity"/>
    <property type="evidence" value="ECO:0007669"/>
    <property type="project" value="UniProtKB-UniRule"/>
</dbReference>
<dbReference type="GO" id="GO:0044210">
    <property type="term" value="P:'de novo' CTP biosynthetic process"/>
    <property type="evidence" value="ECO:0007669"/>
    <property type="project" value="UniProtKB-UniRule"/>
</dbReference>
<comment type="activity regulation">
    <text evidence="12">Allosterically activated by GTP, when glutamine is the substrate; GTP has no effect on the reaction when ammonia is the substrate. The allosteric effector GTP functions by stabilizing the protein conformation that binds the tetrahedral intermediate(s) formed during glutamine hydrolysis. Inhibited by the product CTP, via allosteric rather than competitive inhibition.</text>
</comment>
<dbReference type="InterPro" id="IPR004468">
    <property type="entry name" value="CTP_synthase"/>
</dbReference>
<keyword evidence="5 12" id="KW-0547">Nucleotide-binding</keyword>
<comment type="catalytic activity">
    <reaction evidence="12">
        <text>UTP + NH4(+) + ATP = CTP + ADP + phosphate + 2 H(+)</text>
        <dbReference type="Rhea" id="RHEA:16597"/>
        <dbReference type="ChEBI" id="CHEBI:15378"/>
        <dbReference type="ChEBI" id="CHEBI:28938"/>
        <dbReference type="ChEBI" id="CHEBI:30616"/>
        <dbReference type="ChEBI" id="CHEBI:37563"/>
        <dbReference type="ChEBI" id="CHEBI:43474"/>
        <dbReference type="ChEBI" id="CHEBI:46398"/>
        <dbReference type="ChEBI" id="CHEBI:456216"/>
    </reaction>
</comment>
<dbReference type="CDD" id="cd01746">
    <property type="entry name" value="GATase1_CTP_Synthase"/>
    <property type="match status" value="1"/>
</dbReference>
<feature type="region of interest" description="Amidoligase domain" evidence="12">
    <location>
        <begin position="1"/>
        <end position="265"/>
    </location>
</feature>
<dbReference type="GO" id="GO:0005829">
    <property type="term" value="C:cytosol"/>
    <property type="evidence" value="ECO:0007669"/>
    <property type="project" value="TreeGrafter"/>
</dbReference>
<dbReference type="GO" id="GO:0005524">
    <property type="term" value="F:ATP binding"/>
    <property type="evidence" value="ECO:0007669"/>
    <property type="project" value="UniProtKB-KW"/>
</dbReference>
<evidence type="ECO:0000256" key="10">
    <source>
        <dbReference type="ARBA" id="ARBA00047781"/>
    </source>
</evidence>
<dbReference type="OrthoDB" id="9801107at2"/>
<keyword evidence="8 12" id="KW-0315">Glutamine amidotransferase</keyword>
<feature type="active site" description="Nucleophile; for glutamine hydrolysis" evidence="12">
    <location>
        <position position="378"/>
    </location>
</feature>
<comment type="function">
    <text evidence="11 12">Catalyzes the ATP-dependent amination of UTP to CTP with either L-glutamine or ammonia as the source of nitrogen. Regulates intracellular CTP levels through interactions with the four ribonucleotide triphosphates.</text>
</comment>
<feature type="binding site" evidence="12">
    <location>
        <position position="222"/>
    </location>
    <ligand>
        <name>UTP</name>
        <dbReference type="ChEBI" id="CHEBI:46398"/>
    </ligand>
</feature>
<feature type="binding site" evidence="12">
    <location>
        <position position="71"/>
    </location>
    <ligand>
        <name>Mg(2+)</name>
        <dbReference type="ChEBI" id="CHEBI:18420"/>
    </ligand>
</feature>
<reference evidence="15 16" key="1">
    <citation type="submission" date="2017-09" db="EMBL/GenBank/DDBJ databases">
        <authorList>
            <person name="Ehlers B."/>
            <person name="Leendertz F.H."/>
        </authorList>
    </citation>
    <scope>NUCLEOTIDE SEQUENCE [LARGE SCALE GENOMIC DNA]</scope>
    <source>
        <strain evidence="15 16">DSM 16848</strain>
    </source>
</reference>
<dbReference type="GO" id="GO:0019856">
    <property type="term" value="P:pyrimidine nucleobase biosynthetic process"/>
    <property type="evidence" value="ECO:0007669"/>
    <property type="project" value="TreeGrafter"/>
</dbReference>
<dbReference type="InterPro" id="IPR027417">
    <property type="entry name" value="P-loop_NTPase"/>
</dbReference>
<proteinExistence type="inferred from homology"/>
<keyword evidence="7 12" id="KW-0460">Magnesium</keyword>
<feature type="active site" evidence="12">
    <location>
        <position position="515"/>
    </location>
</feature>
<feature type="binding site" evidence="12">
    <location>
        <begin position="186"/>
        <end position="191"/>
    </location>
    <ligand>
        <name>CTP</name>
        <dbReference type="ChEBI" id="CHEBI:37563"/>
        <note>allosteric inhibitor</note>
    </ligand>
</feature>
<dbReference type="GO" id="GO:0004359">
    <property type="term" value="F:glutaminase activity"/>
    <property type="evidence" value="ECO:0007669"/>
    <property type="project" value="RHEA"/>
</dbReference>
<feature type="binding site" evidence="12">
    <location>
        <position position="71"/>
    </location>
    <ligand>
        <name>ATP</name>
        <dbReference type="ChEBI" id="CHEBI:30616"/>
    </ligand>
</feature>
<dbReference type="GO" id="GO:0046872">
    <property type="term" value="F:metal ion binding"/>
    <property type="evidence" value="ECO:0007669"/>
    <property type="project" value="UniProtKB-KW"/>
</dbReference>
<dbReference type="NCBIfam" id="NF003792">
    <property type="entry name" value="PRK05380.1"/>
    <property type="match status" value="1"/>
</dbReference>
<dbReference type="EMBL" id="OCNF01000013">
    <property type="protein sequence ID" value="SOD69192.1"/>
    <property type="molecule type" value="Genomic_DNA"/>
</dbReference>
<evidence type="ECO:0000256" key="8">
    <source>
        <dbReference type="ARBA" id="ARBA00022962"/>
    </source>
</evidence>
<feature type="binding site" evidence="12">
    <location>
        <position position="13"/>
    </location>
    <ligand>
        <name>UTP</name>
        <dbReference type="ChEBI" id="CHEBI:46398"/>
    </ligand>
</feature>
<feature type="binding site" evidence="12">
    <location>
        <position position="402"/>
    </location>
    <ligand>
        <name>L-glutamine</name>
        <dbReference type="ChEBI" id="CHEBI:58359"/>
    </ligand>
</feature>
<comment type="miscellaneous">
    <text evidence="12">CTPSs have evolved a hybrid strategy for distinguishing between UTP and CTP. The overlapping regions of the product feedback inhibitory and substrate sites recognize a common feature in both compounds, the triphosphate moiety. To differentiate isosteric substrate and product pyrimidine rings, an additional pocket far from the expected kinase/ligase catalytic site, specifically recognizes the cytosine and ribose portions of the product inhibitor.</text>
</comment>
<sequence length="543" mass="60041">MTKFIFVTGGVVSSLGKGIAAASIAAILESRGLNVTMLKLDPYINVDPGTMSPFQHGEVFVTDDGAETDLDLGHYERFINATLSRKNSFSAGQVYENVIAKERRGDYLGGTVQVIPHITDEIKRRIHDGATGKDVAIVEIGGTVGDIESLPFLEAIRQMRSQLGRANTLFVHLSYVPYIAAAGEIKTKPTQHTVKEMLSIGLQPDILICRMDRLLPDDERRKIALFCNVDERAVVGSYDAGSIYEIPEMLHNQGIDNIICEQLQLNVQQADLTAWKKIVHAINNPKHTVKIAMVGKYVDLTESYKSLTEALKHAGIHTQTDVNITYIDSENIEKDGTGCLKDFDAILVPGGFGSRGVEGKIAAAKFARENKVPYLGICLGMQIALIEYARNKANLSNANSTEFDVKTPHPVVALIDEWQTADGSVEKRDENADLGGTMRLGAQQVELTENSLAAKIYAATQIRERHRHRYEVNNHYLPQLEQAGLKIGGVSVGRERLVETIEIPDHPWFFACQFHPEFTSNPRDGHRLFEAFVKAALTHKKVN</sequence>
<dbReference type="HAMAP" id="MF_01227">
    <property type="entry name" value="PyrG"/>
    <property type="match status" value="1"/>
</dbReference>
<feature type="domain" description="CTP synthase N-terminal" evidence="14">
    <location>
        <begin position="3"/>
        <end position="265"/>
    </location>
</feature>
<keyword evidence="4 12" id="KW-0479">Metal-binding</keyword>
<name>A0A286EE58_9NEIS</name>
<dbReference type="AlphaFoldDB" id="A0A286EE58"/>
<dbReference type="NCBIfam" id="TIGR00337">
    <property type="entry name" value="PyrG"/>
    <property type="match status" value="1"/>
</dbReference>
<comment type="subunit">
    <text evidence="12">Homotetramer.</text>
</comment>
<dbReference type="FunFam" id="3.40.50.300:FF:000009">
    <property type="entry name" value="CTP synthase"/>
    <property type="match status" value="1"/>
</dbReference>
<feature type="binding site" evidence="12">
    <location>
        <position position="139"/>
    </location>
    <ligand>
        <name>Mg(2+)</name>
        <dbReference type="ChEBI" id="CHEBI:18420"/>
    </ligand>
</feature>
<feature type="binding site" evidence="12">
    <location>
        <begin position="379"/>
        <end position="382"/>
    </location>
    <ligand>
        <name>L-glutamine</name>
        <dbReference type="ChEBI" id="CHEBI:58359"/>
    </ligand>
</feature>
<feature type="binding site" evidence="12">
    <location>
        <position position="13"/>
    </location>
    <ligand>
        <name>CTP</name>
        <dbReference type="ChEBI" id="CHEBI:37563"/>
        <note>allosteric inhibitor</note>
    </ligand>
</feature>